<comment type="caution">
    <text evidence="4">The sequence shown here is derived from an EMBL/GenBank/DDBJ whole genome shotgun (WGS) entry which is preliminary data.</text>
</comment>
<evidence type="ECO:0000256" key="2">
    <source>
        <dbReference type="SAM" id="SignalP"/>
    </source>
</evidence>
<gene>
    <name evidence="4" type="ORF">CBYS24578_00006991</name>
</gene>
<protein>
    <recommendedName>
        <fullName evidence="1">chitinase</fullName>
        <ecNumber evidence="1">3.2.1.14</ecNumber>
    </recommendedName>
</protein>
<keyword evidence="2" id="KW-0732">Signal</keyword>
<dbReference type="Proteomes" id="UP000754883">
    <property type="component" value="Unassembled WGS sequence"/>
</dbReference>
<dbReference type="PROSITE" id="PS51910">
    <property type="entry name" value="GH18_2"/>
    <property type="match status" value="1"/>
</dbReference>
<dbReference type="InterPro" id="IPR001223">
    <property type="entry name" value="Glyco_hydro18_cat"/>
</dbReference>
<dbReference type="InterPro" id="IPR011583">
    <property type="entry name" value="Chitinase_II/V-like_cat"/>
</dbReference>
<evidence type="ECO:0000259" key="3">
    <source>
        <dbReference type="PROSITE" id="PS51910"/>
    </source>
</evidence>
<dbReference type="OrthoDB" id="73875at2759"/>
<evidence type="ECO:0000313" key="5">
    <source>
        <dbReference type="Proteomes" id="UP000754883"/>
    </source>
</evidence>
<reference evidence="5" key="1">
    <citation type="submission" date="2019-06" db="EMBL/GenBank/DDBJ databases">
        <authorList>
            <person name="Broberg M."/>
        </authorList>
    </citation>
    <scope>NUCLEOTIDE SEQUENCE [LARGE SCALE GENOMIC DNA]</scope>
</reference>
<name>A0A9N9ULE2_9HYPO</name>
<accession>A0A9N9ULE2</accession>
<dbReference type="EMBL" id="CABFNO020001476">
    <property type="protein sequence ID" value="CAG9990736.1"/>
    <property type="molecule type" value="Genomic_DNA"/>
</dbReference>
<dbReference type="GO" id="GO:0006032">
    <property type="term" value="P:chitin catabolic process"/>
    <property type="evidence" value="ECO:0007669"/>
    <property type="project" value="TreeGrafter"/>
</dbReference>
<feature type="chain" id="PRO_5040141980" description="chitinase" evidence="2">
    <location>
        <begin position="23"/>
        <end position="392"/>
    </location>
</feature>
<keyword evidence="5" id="KW-1185">Reference proteome</keyword>
<feature type="domain" description="GH18" evidence="3">
    <location>
        <begin position="30"/>
        <end position="385"/>
    </location>
</feature>
<dbReference type="AlphaFoldDB" id="A0A9N9ULE2"/>
<dbReference type="GO" id="GO:0005975">
    <property type="term" value="P:carbohydrate metabolic process"/>
    <property type="evidence" value="ECO:0007669"/>
    <property type="project" value="InterPro"/>
</dbReference>
<reference evidence="4 5" key="2">
    <citation type="submission" date="2021-10" db="EMBL/GenBank/DDBJ databases">
        <authorList>
            <person name="Piombo E."/>
        </authorList>
    </citation>
    <scope>NUCLEOTIDE SEQUENCE [LARGE SCALE GENOMIC DNA]</scope>
</reference>
<organism evidence="4 5">
    <name type="scientific">Clonostachys byssicola</name>
    <dbReference type="NCBI Taxonomy" id="160290"/>
    <lineage>
        <taxon>Eukaryota</taxon>
        <taxon>Fungi</taxon>
        <taxon>Dikarya</taxon>
        <taxon>Ascomycota</taxon>
        <taxon>Pezizomycotina</taxon>
        <taxon>Sordariomycetes</taxon>
        <taxon>Hypocreomycetidae</taxon>
        <taxon>Hypocreales</taxon>
        <taxon>Bionectriaceae</taxon>
        <taxon>Clonostachys</taxon>
    </lineage>
</organism>
<dbReference type="Pfam" id="PF00704">
    <property type="entry name" value="Glyco_hydro_18"/>
    <property type="match status" value="1"/>
</dbReference>
<dbReference type="GO" id="GO:0005576">
    <property type="term" value="C:extracellular region"/>
    <property type="evidence" value="ECO:0007669"/>
    <property type="project" value="TreeGrafter"/>
</dbReference>
<dbReference type="SUPFAM" id="SSF51445">
    <property type="entry name" value="(Trans)glycosidases"/>
    <property type="match status" value="1"/>
</dbReference>
<dbReference type="SMART" id="SM00636">
    <property type="entry name" value="Glyco_18"/>
    <property type="match status" value="1"/>
</dbReference>
<dbReference type="InterPro" id="IPR050314">
    <property type="entry name" value="Glycosyl_Hydrlase_18"/>
</dbReference>
<dbReference type="GO" id="GO:0008843">
    <property type="term" value="F:endochitinase activity"/>
    <property type="evidence" value="ECO:0007669"/>
    <property type="project" value="UniProtKB-EC"/>
</dbReference>
<feature type="signal peptide" evidence="2">
    <location>
        <begin position="1"/>
        <end position="22"/>
    </location>
</feature>
<evidence type="ECO:0000313" key="4">
    <source>
        <dbReference type="EMBL" id="CAG9990736.1"/>
    </source>
</evidence>
<dbReference type="EC" id="3.2.1.14" evidence="1"/>
<dbReference type="PANTHER" id="PTHR11177:SF378">
    <property type="entry name" value="CHITINASE"/>
    <property type="match status" value="1"/>
</dbReference>
<dbReference type="Gene3D" id="3.20.20.80">
    <property type="entry name" value="Glycosidases"/>
    <property type="match status" value="1"/>
</dbReference>
<dbReference type="InterPro" id="IPR017853">
    <property type="entry name" value="GH"/>
</dbReference>
<evidence type="ECO:0000256" key="1">
    <source>
        <dbReference type="ARBA" id="ARBA00012729"/>
    </source>
</evidence>
<sequence>MRLIHAAVRLLTTALTMAVVSATGVTSNGTRCLMYLTGQHPIIPAFDLASSITHVNLAFLTSDVFTAETPPNDYPLFMSVDQVRAGFKPGTKVLVAIGGWGDWKGFQEAALTAESRKRWADQVKIMVDRTGADGVDIDWEYPGGNRDDYKEIPNSEREWEIEAFVALLQQLRTVLGKNKLLTIATPGKEVDLIAFTTATLPRIISAVDFINVMTYDMMNRRDTTVQHHSGIADSRDAIQRYVDRGAKPHQLNVGLGYYVKWFLTTDGCDPSDPIGCPTLLLEDPNTGADLGRTGGFSYHDETPSEVVDSFQRAQSEGIYTADGSYGYWDKEEARWWSFDTPKVIESKMAELVGEMGLGGAFAWGLGEDAPDFDHLKATINGLNKLKGRKIEL</sequence>
<dbReference type="PANTHER" id="PTHR11177">
    <property type="entry name" value="CHITINASE"/>
    <property type="match status" value="1"/>
</dbReference>
<proteinExistence type="predicted"/>
<dbReference type="GO" id="GO:0008061">
    <property type="term" value="F:chitin binding"/>
    <property type="evidence" value="ECO:0007669"/>
    <property type="project" value="InterPro"/>
</dbReference>